<dbReference type="Proteomes" id="UP000184532">
    <property type="component" value="Unassembled WGS sequence"/>
</dbReference>
<organism evidence="1 2">
    <name type="scientific">Flagellimonas flava</name>
    <dbReference type="NCBI Taxonomy" id="570519"/>
    <lineage>
        <taxon>Bacteria</taxon>
        <taxon>Pseudomonadati</taxon>
        <taxon>Bacteroidota</taxon>
        <taxon>Flavobacteriia</taxon>
        <taxon>Flavobacteriales</taxon>
        <taxon>Flavobacteriaceae</taxon>
        <taxon>Flagellimonas</taxon>
    </lineage>
</organism>
<accession>A0A1M5I1F8</accession>
<proteinExistence type="predicted"/>
<dbReference type="RefSeq" id="WP_073176182.1">
    <property type="nucleotide sequence ID" value="NZ_FQWL01000001.1"/>
</dbReference>
<sequence>MKILNRIIIVCSVLGFTILNGQLSTDAETEQGAAYLENQEEVFVHYNTSLLFAGESLLYNVHSLVKGTNLPSSLSKLAYVELVGEDGKILFRHKILLTNGRGQGDFFVPADTPSGNYKLLGYTKWMLNSGIATFFQGDVGIVNPYHSNQDTLLEGKAEVVQDSIGATSESPTSREEIRMTFDQIAYRRRQGITLSLEAMDKAVLGGNYSISVRKRDSLRRPLMPTARNHIFRQKSNSAQLSRQKFLPELRGQLISGRIVPKNGNSLFKEEKIGLSIPDKKFVLKMTRTNDKGEFYFNLKQAYESESGFLQVVGERAENYGIEIEEEAIFNYDQLKFGKLRITPQMKEIILKRNIYNQVENAFVEVKLDNKINSNSFTPVYREFSQTYQLNDFTRFPTIKETMLEIVDNAWVERNADGEEQLKVREDDYNTGTDLLPLILIDGVMVQNHTQVIAYDARKVERIKLSRKECVINSVVYKGIISIETKEGDFFKNHLGNTLKTIMLDPPKAKKEYFHPRYDGQGDPKMEQIPDFRLQLLWVPQLDFKTKNLDLELFASDVPGIYDVRLEGFTSLGTPISINSSILVN</sequence>
<protein>
    <recommendedName>
        <fullName evidence="3">MG2 domain-containing protein</fullName>
    </recommendedName>
</protein>
<evidence type="ECO:0000313" key="1">
    <source>
        <dbReference type="EMBL" id="SHG21870.1"/>
    </source>
</evidence>
<dbReference type="OrthoDB" id="679547at2"/>
<gene>
    <name evidence="1" type="ORF">SAMN04488116_0352</name>
</gene>
<dbReference type="EMBL" id="FQWL01000001">
    <property type="protein sequence ID" value="SHG21870.1"/>
    <property type="molecule type" value="Genomic_DNA"/>
</dbReference>
<name>A0A1M5I1F8_9FLAO</name>
<evidence type="ECO:0000313" key="2">
    <source>
        <dbReference type="Proteomes" id="UP000184532"/>
    </source>
</evidence>
<dbReference type="AlphaFoldDB" id="A0A1M5I1F8"/>
<evidence type="ECO:0008006" key="3">
    <source>
        <dbReference type="Google" id="ProtNLM"/>
    </source>
</evidence>
<dbReference type="STRING" id="570519.SAMN04488116_0352"/>
<keyword evidence="2" id="KW-1185">Reference proteome</keyword>
<reference evidence="2" key="1">
    <citation type="submission" date="2016-11" db="EMBL/GenBank/DDBJ databases">
        <authorList>
            <person name="Varghese N."/>
            <person name="Submissions S."/>
        </authorList>
    </citation>
    <scope>NUCLEOTIDE SEQUENCE [LARGE SCALE GENOMIC DNA]</scope>
    <source>
        <strain evidence="2">DSM 22638</strain>
    </source>
</reference>